<dbReference type="AlphaFoldDB" id="A0AAD3CHR5"/>
<gene>
    <name evidence="4" type="ORF">CTEN210_01555</name>
</gene>
<proteinExistence type="predicted"/>
<dbReference type="InterPro" id="IPR051147">
    <property type="entry name" value="CFAP_domain-containing"/>
</dbReference>
<evidence type="ECO:0000259" key="3">
    <source>
        <dbReference type="Pfam" id="PF13863"/>
    </source>
</evidence>
<protein>
    <recommendedName>
        <fullName evidence="3">DUF4200 domain-containing protein</fullName>
    </recommendedName>
</protein>
<dbReference type="PANTHER" id="PTHR21683">
    <property type="entry name" value="COILED-COIL DOMAIN-CONTAINING PROTEIN 42 LIKE-2-LIKE-RELATED"/>
    <property type="match status" value="1"/>
</dbReference>
<feature type="domain" description="DUF4200" evidence="3">
    <location>
        <begin position="24"/>
        <end position="137"/>
    </location>
</feature>
<feature type="coiled-coil region" evidence="2">
    <location>
        <begin position="195"/>
        <end position="222"/>
    </location>
</feature>
<comment type="caution">
    <text evidence="4">The sequence shown here is derived from an EMBL/GenBank/DDBJ whole genome shotgun (WGS) entry which is preliminary data.</text>
</comment>
<evidence type="ECO:0000313" key="5">
    <source>
        <dbReference type="Proteomes" id="UP001054902"/>
    </source>
</evidence>
<dbReference type="GO" id="GO:0005856">
    <property type="term" value="C:cytoskeleton"/>
    <property type="evidence" value="ECO:0007669"/>
    <property type="project" value="UniProtKB-ARBA"/>
</dbReference>
<evidence type="ECO:0000313" key="4">
    <source>
        <dbReference type="EMBL" id="GFH45081.1"/>
    </source>
</evidence>
<reference evidence="4 5" key="1">
    <citation type="journal article" date="2021" name="Sci. Rep.">
        <title>The genome of the diatom Chaetoceros tenuissimus carries an ancient integrated fragment of an extant virus.</title>
        <authorList>
            <person name="Hongo Y."/>
            <person name="Kimura K."/>
            <person name="Takaki Y."/>
            <person name="Yoshida Y."/>
            <person name="Baba S."/>
            <person name="Kobayashi G."/>
            <person name="Nagasaki K."/>
            <person name="Hano T."/>
            <person name="Tomaru Y."/>
        </authorList>
    </citation>
    <scope>NUCLEOTIDE SEQUENCE [LARGE SCALE GENOMIC DNA]</scope>
    <source>
        <strain evidence="4 5">NIES-3715</strain>
    </source>
</reference>
<dbReference type="Pfam" id="PF13863">
    <property type="entry name" value="DUF4200"/>
    <property type="match status" value="1"/>
</dbReference>
<keyword evidence="5" id="KW-1185">Reference proteome</keyword>
<dbReference type="EMBL" id="BLLK01000020">
    <property type="protein sequence ID" value="GFH45081.1"/>
    <property type="molecule type" value="Genomic_DNA"/>
</dbReference>
<dbReference type="InterPro" id="IPR025252">
    <property type="entry name" value="DUF4200"/>
</dbReference>
<organism evidence="4 5">
    <name type="scientific">Chaetoceros tenuissimus</name>
    <dbReference type="NCBI Taxonomy" id="426638"/>
    <lineage>
        <taxon>Eukaryota</taxon>
        <taxon>Sar</taxon>
        <taxon>Stramenopiles</taxon>
        <taxon>Ochrophyta</taxon>
        <taxon>Bacillariophyta</taxon>
        <taxon>Coscinodiscophyceae</taxon>
        <taxon>Chaetocerotophycidae</taxon>
        <taxon>Chaetocerotales</taxon>
        <taxon>Chaetocerotaceae</taxon>
        <taxon>Chaetoceros</taxon>
    </lineage>
</organism>
<dbReference type="Proteomes" id="UP001054902">
    <property type="component" value="Unassembled WGS sequence"/>
</dbReference>
<evidence type="ECO:0000256" key="1">
    <source>
        <dbReference type="ARBA" id="ARBA00023054"/>
    </source>
</evidence>
<dbReference type="PANTHER" id="PTHR21683:SF2">
    <property type="entry name" value="COILED-COIL DOMAIN-CONTAINING PROTEIN 42 LIKE-2-LIKE"/>
    <property type="match status" value="1"/>
</dbReference>
<keyword evidence="1 2" id="KW-0175">Coiled coil</keyword>
<accession>A0AAD3CHR5</accession>
<sequence length="303" mass="35370">MSTKQSGIDPELFDCTNTKILLYKRELNDLSDQLEEKKDECARELIVLNKKEEAIRLKDAKLQENIINFNKFLQENENKTLRANRRCNEARRQNALLDEEITSLKTQLEEMKLEEVRSEHLLEQNLCYKNYLQRVVDHVKENKGDLTEVNDILVKYNNLKQSTHDLVAQMKANTLAHEEKRAELVKIHKERGNELLKMNNDMARLQKELEQITLEHVKLQNEGNKFEGEEISAEILQIILAIDNIAEKLEAATGTTLNLKEKEGEDEEKVASAIEKLNITRDLLLDYRSIAERWEEEKSSKKE</sequence>
<evidence type="ECO:0000256" key="2">
    <source>
        <dbReference type="SAM" id="Coils"/>
    </source>
</evidence>
<feature type="coiled-coil region" evidence="2">
    <location>
        <begin position="20"/>
        <end position="114"/>
    </location>
</feature>
<name>A0AAD3CHR5_9STRA</name>